<accession>A0ABP6V3L7</accession>
<gene>
    <name evidence="2" type="ORF">GCM10022263_15030</name>
</gene>
<evidence type="ECO:0000313" key="3">
    <source>
        <dbReference type="Proteomes" id="UP001500301"/>
    </source>
</evidence>
<reference evidence="3" key="1">
    <citation type="journal article" date="2019" name="Int. J. Syst. Evol. Microbiol.">
        <title>The Global Catalogue of Microorganisms (GCM) 10K type strain sequencing project: providing services to taxonomists for standard genome sequencing and annotation.</title>
        <authorList>
            <consortium name="The Broad Institute Genomics Platform"/>
            <consortium name="The Broad Institute Genome Sequencing Center for Infectious Disease"/>
            <person name="Wu L."/>
            <person name="Ma J."/>
        </authorList>
    </citation>
    <scope>NUCLEOTIDE SEQUENCE [LARGE SCALE GENOMIC DNA]</scope>
    <source>
        <strain evidence="3">JCM 17460</strain>
    </source>
</reference>
<feature type="transmembrane region" description="Helical" evidence="1">
    <location>
        <begin position="12"/>
        <end position="32"/>
    </location>
</feature>
<keyword evidence="3" id="KW-1185">Reference proteome</keyword>
<keyword evidence="1" id="KW-0812">Transmembrane</keyword>
<keyword evidence="1" id="KW-0472">Membrane</keyword>
<evidence type="ECO:0000313" key="2">
    <source>
        <dbReference type="EMBL" id="GAA3527347.1"/>
    </source>
</evidence>
<sequence length="145" mass="15027">MDSGWLRWSACLVVVQVMVAAGAVLVGLWLLVSAVLDPLSWQEIGTSAAIVLSCLFFMAGCGVGWLCWLTGSGRRLARAGSPSRLQVAASVTLAGSVTFGVMVFSVRDFVTPPALMALGAPSLVLVVVSSGLIRASRVGPPPRIS</sequence>
<organism evidence="2 3">
    <name type="scientific">Nocardioides daeguensis</name>
    <dbReference type="NCBI Taxonomy" id="908359"/>
    <lineage>
        <taxon>Bacteria</taxon>
        <taxon>Bacillati</taxon>
        <taxon>Actinomycetota</taxon>
        <taxon>Actinomycetes</taxon>
        <taxon>Propionibacteriales</taxon>
        <taxon>Nocardioidaceae</taxon>
        <taxon>Nocardioides</taxon>
    </lineage>
</organism>
<feature type="transmembrane region" description="Helical" evidence="1">
    <location>
        <begin position="87"/>
        <end position="107"/>
    </location>
</feature>
<feature type="transmembrane region" description="Helical" evidence="1">
    <location>
        <begin position="113"/>
        <end position="133"/>
    </location>
</feature>
<feature type="transmembrane region" description="Helical" evidence="1">
    <location>
        <begin position="44"/>
        <end position="66"/>
    </location>
</feature>
<comment type="caution">
    <text evidence="2">The sequence shown here is derived from an EMBL/GenBank/DDBJ whole genome shotgun (WGS) entry which is preliminary data.</text>
</comment>
<keyword evidence="1" id="KW-1133">Transmembrane helix</keyword>
<dbReference type="EMBL" id="BAABBB010000008">
    <property type="protein sequence ID" value="GAA3527347.1"/>
    <property type="molecule type" value="Genomic_DNA"/>
</dbReference>
<evidence type="ECO:0000256" key="1">
    <source>
        <dbReference type="SAM" id="Phobius"/>
    </source>
</evidence>
<protein>
    <submittedName>
        <fullName evidence="2">Uncharacterized protein</fullName>
    </submittedName>
</protein>
<proteinExistence type="predicted"/>
<name>A0ABP6V3L7_9ACTN</name>
<dbReference type="Proteomes" id="UP001500301">
    <property type="component" value="Unassembled WGS sequence"/>
</dbReference>